<gene>
    <name evidence="1" type="ORF">LITE_LOCUS29823</name>
</gene>
<name>A0AAV0MR42_9ROSI</name>
<reference evidence="1" key="1">
    <citation type="submission" date="2022-08" db="EMBL/GenBank/DDBJ databases">
        <authorList>
            <person name="Gutierrez-Valencia J."/>
        </authorList>
    </citation>
    <scope>NUCLEOTIDE SEQUENCE</scope>
</reference>
<accession>A0AAV0MR42</accession>
<keyword evidence="2" id="KW-1185">Reference proteome</keyword>
<dbReference type="EMBL" id="CAMGYJ010000007">
    <property type="protein sequence ID" value="CAI0448518.1"/>
    <property type="molecule type" value="Genomic_DNA"/>
</dbReference>
<protein>
    <submittedName>
        <fullName evidence="1">Uncharacterized protein</fullName>
    </submittedName>
</protein>
<organism evidence="1 2">
    <name type="scientific">Linum tenue</name>
    <dbReference type="NCBI Taxonomy" id="586396"/>
    <lineage>
        <taxon>Eukaryota</taxon>
        <taxon>Viridiplantae</taxon>
        <taxon>Streptophyta</taxon>
        <taxon>Embryophyta</taxon>
        <taxon>Tracheophyta</taxon>
        <taxon>Spermatophyta</taxon>
        <taxon>Magnoliopsida</taxon>
        <taxon>eudicotyledons</taxon>
        <taxon>Gunneridae</taxon>
        <taxon>Pentapetalae</taxon>
        <taxon>rosids</taxon>
        <taxon>fabids</taxon>
        <taxon>Malpighiales</taxon>
        <taxon>Linaceae</taxon>
        <taxon>Linum</taxon>
    </lineage>
</organism>
<dbReference type="AlphaFoldDB" id="A0AAV0MR42"/>
<evidence type="ECO:0000313" key="1">
    <source>
        <dbReference type="EMBL" id="CAI0448518.1"/>
    </source>
</evidence>
<evidence type="ECO:0000313" key="2">
    <source>
        <dbReference type="Proteomes" id="UP001154282"/>
    </source>
</evidence>
<dbReference type="Proteomes" id="UP001154282">
    <property type="component" value="Unassembled WGS sequence"/>
</dbReference>
<proteinExistence type="predicted"/>
<sequence length="38" mass="4501">MMELEGRNTRLFWLERSIQVMVVNDGECDLEIMDASLR</sequence>
<comment type="caution">
    <text evidence="1">The sequence shown here is derived from an EMBL/GenBank/DDBJ whole genome shotgun (WGS) entry which is preliminary data.</text>
</comment>